<organism evidence="2 3">
    <name type="scientific">Diaporthe vaccinii</name>
    <dbReference type="NCBI Taxonomy" id="105482"/>
    <lineage>
        <taxon>Eukaryota</taxon>
        <taxon>Fungi</taxon>
        <taxon>Dikarya</taxon>
        <taxon>Ascomycota</taxon>
        <taxon>Pezizomycotina</taxon>
        <taxon>Sordariomycetes</taxon>
        <taxon>Sordariomycetidae</taxon>
        <taxon>Diaporthales</taxon>
        <taxon>Diaporthaceae</taxon>
        <taxon>Diaporthe</taxon>
        <taxon>Diaporthe eres species complex</taxon>
    </lineage>
</organism>
<feature type="compositionally biased region" description="Low complexity" evidence="1">
    <location>
        <begin position="8"/>
        <end position="35"/>
    </location>
</feature>
<feature type="region of interest" description="Disordered" evidence="1">
    <location>
        <begin position="1"/>
        <end position="40"/>
    </location>
</feature>
<feature type="region of interest" description="Disordered" evidence="1">
    <location>
        <begin position="89"/>
        <end position="129"/>
    </location>
</feature>
<keyword evidence="3" id="KW-1185">Reference proteome</keyword>
<sequence>MPDNKENNPSSVGGPAAGASTTSATSNSKPSKPTTMGTKIQDMLYHSASDGLNDVVIGGCSTCGSYQHETVKCDPKDVQSEYMMSGALQTDEDSSTYASATATATPAVKGGQPQSCVPEGQGSGRRRSV</sequence>
<protein>
    <submittedName>
        <fullName evidence="2">Uncharacterized protein</fullName>
    </submittedName>
</protein>
<evidence type="ECO:0000256" key="1">
    <source>
        <dbReference type="SAM" id="MobiDB-lite"/>
    </source>
</evidence>
<evidence type="ECO:0000313" key="2">
    <source>
        <dbReference type="EMBL" id="KAL2279542.1"/>
    </source>
</evidence>
<dbReference type="Proteomes" id="UP001600888">
    <property type="component" value="Unassembled WGS sequence"/>
</dbReference>
<evidence type="ECO:0000313" key="3">
    <source>
        <dbReference type="Proteomes" id="UP001600888"/>
    </source>
</evidence>
<accession>A0ABR4EAV9</accession>
<name>A0ABR4EAV9_9PEZI</name>
<gene>
    <name evidence="2" type="ORF">FJTKL_13414</name>
</gene>
<dbReference type="EMBL" id="JBAWTH010000075">
    <property type="protein sequence ID" value="KAL2279542.1"/>
    <property type="molecule type" value="Genomic_DNA"/>
</dbReference>
<comment type="caution">
    <text evidence="2">The sequence shown here is derived from an EMBL/GenBank/DDBJ whole genome shotgun (WGS) entry which is preliminary data.</text>
</comment>
<reference evidence="2 3" key="1">
    <citation type="submission" date="2024-03" db="EMBL/GenBank/DDBJ databases">
        <title>A high-quality draft genome sequence of Diaporthe vaccinii, a causative agent of upright dieback and viscid rot disease in cranberry plants.</title>
        <authorList>
            <person name="Sarrasin M."/>
            <person name="Lang B.F."/>
            <person name="Burger G."/>
        </authorList>
    </citation>
    <scope>NUCLEOTIDE SEQUENCE [LARGE SCALE GENOMIC DNA]</scope>
    <source>
        <strain evidence="2 3">IS7</strain>
    </source>
</reference>
<proteinExistence type="predicted"/>
<feature type="compositionally biased region" description="Low complexity" evidence="1">
    <location>
        <begin position="95"/>
        <end position="105"/>
    </location>
</feature>